<dbReference type="InterPro" id="IPR017896">
    <property type="entry name" value="4Fe4S_Fe-S-bd"/>
</dbReference>
<accession>A0A445MXR4</accession>
<protein>
    <submittedName>
        <fullName evidence="6">Hdr-like menaquinol oxidoreductase iron-sulfur, subunit 1</fullName>
    </submittedName>
</protein>
<dbReference type="NCBIfam" id="NF045797">
    <property type="entry name" value="DsrO"/>
    <property type="match status" value="1"/>
</dbReference>
<dbReference type="PROSITE" id="PS51379">
    <property type="entry name" value="4FE4S_FER_2"/>
    <property type="match status" value="1"/>
</dbReference>
<feature type="domain" description="4Fe-4S ferredoxin-type" evidence="5">
    <location>
        <begin position="149"/>
        <end position="178"/>
    </location>
</feature>
<dbReference type="InterPro" id="IPR050954">
    <property type="entry name" value="ET_IronSulfur_Cluster-Binding"/>
</dbReference>
<reference evidence="6" key="1">
    <citation type="submission" date="2018-01" db="EMBL/GenBank/DDBJ databases">
        <authorList>
            <person name="Regsiter A."/>
            <person name="William W."/>
        </authorList>
    </citation>
    <scope>NUCLEOTIDE SEQUENCE</scope>
    <source>
        <strain evidence="6">TRIP AH-1</strain>
    </source>
</reference>
<keyword evidence="3" id="KW-0408">Iron</keyword>
<keyword evidence="2" id="KW-0479">Metal-binding</keyword>
<proteinExistence type="predicted"/>
<name>A0A445MXR4_9BACT</name>
<evidence type="ECO:0000313" key="6">
    <source>
        <dbReference type="EMBL" id="SPD74258.1"/>
    </source>
</evidence>
<dbReference type="PROSITE" id="PS51318">
    <property type="entry name" value="TAT"/>
    <property type="match status" value="1"/>
</dbReference>
<dbReference type="PROSITE" id="PS00198">
    <property type="entry name" value="4FE4S_FER_1"/>
    <property type="match status" value="1"/>
</dbReference>
<dbReference type="PANTHER" id="PTHR43177">
    <property type="entry name" value="PROTEIN NRFC"/>
    <property type="match status" value="1"/>
</dbReference>
<dbReference type="Gene3D" id="3.30.70.20">
    <property type="match status" value="2"/>
</dbReference>
<evidence type="ECO:0000259" key="5">
    <source>
        <dbReference type="PROSITE" id="PS51379"/>
    </source>
</evidence>
<dbReference type="InterPro" id="IPR006311">
    <property type="entry name" value="TAT_signal"/>
</dbReference>
<evidence type="ECO:0000256" key="2">
    <source>
        <dbReference type="ARBA" id="ARBA00022723"/>
    </source>
</evidence>
<dbReference type="InterPro" id="IPR054822">
    <property type="entry name" value="DsrO-like"/>
</dbReference>
<dbReference type="GO" id="GO:0046872">
    <property type="term" value="F:metal ion binding"/>
    <property type="evidence" value="ECO:0007669"/>
    <property type="project" value="UniProtKB-KW"/>
</dbReference>
<dbReference type="EMBL" id="OJIN01000135">
    <property type="protein sequence ID" value="SPD74258.1"/>
    <property type="molecule type" value="Genomic_DNA"/>
</dbReference>
<organism evidence="6">
    <name type="scientific">uncultured Desulfobacterium sp</name>
    <dbReference type="NCBI Taxonomy" id="201089"/>
    <lineage>
        <taxon>Bacteria</taxon>
        <taxon>Pseudomonadati</taxon>
        <taxon>Thermodesulfobacteriota</taxon>
        <taxon>Desulfobacteria</taxon>
        <taxon>Desulfobacterales</taxon>
        <taxon>Desulfobacteriaceae</taxon>
        <taxon>Desulfobacterium</taxon>
        <taxon>environmental samples</taxon>
    </lineage>
</organism>
<sequence>MTVDRRKFLKIAGLSAAFGLGGKTAVDIFAPGELFASAGSAVPVATNQKKWAMVIDMKKCLEEQEKGKCNQCMAACHRVHNVPNFGDNIKEEMKWIWQESYEHLFPSQHNEFISEDVKEKPFIALCNHCENPPCCRVCPTKSTWRREDGVVMMDLHRCIGCRFCMAACPFGSRSFNWGDPRKAPKELNPDFPTNMNYPTRTKGVVEKCNFCDERLGVGKIPVCVETCQNINVHALIFGDLNDPASEIRKLLHSRYSIRRKTELGTEPKVYYLI</sequence>
<dbReference type="InterPro" id="IPR017900">
    <property type="entry name" value="4Fe4S_Fe_S_CS"/>
</dbReference>
<dbReference type="CDD" id="cd10551">
    <property type="entry name" value="PsrB"/>
    <property type="match status" value="1"/>
</dbReference>
<evidence type="ECO:0000256" key="1">
    <source>
        <dbReference type="ARBA" id="ARBA00022485"/>
    </source>
</evidence>
<dbReference type="GO" id="GO:0051539">
    <property type="term" value="F:4 iron, 4 sulfur cluster binding"/>
    <property type="evidence" value="ECO:0007669"/>
    <property type="project" value="UniProtKB-KW"/>
</dbReference>
<keyword evidence="4" id="KW-0411">Iron-sulfur</keyword>
<dbReference type="PANTHER" id="PTHR43177:SF3">
    <property type="entry name" value="PROTEIN NRFC HOMOLOG"/>
    <property type="match status" value="1"/>
</dbReference>
<dbReference type="AlphaFoldDB" id="A0A445MXR4"/>
<evidence type="ECO:0000256" key="4">
    <source>
        <dbReference type="ARBA" id="ARBA00023014"/>
    </source>
</evidence>
<keyword evidence="1" id="KW-0004">4Fe-4S</keyword>
<gene>
    <name evidence="6" type="ORF">PITCH_A220025</name>
</gene>
<dbReference type="Pfam" id="PF13247">
    <property type="entry name" value="Fer4_11"/>
    <property type="match status" value="1"/>
</dbReference>
<evidence type="ECO:0000256" key="3">
    <source>
        <dbReference type="ARBA" id="ARBA00023004"/>
    </source>
</evidence>
<dbReference type="SUPFAM" id="SSF54862">
    <property type="entry name" value="4Fe-4S ferredoxins"/>
    <property type="match status" value="1"/>
</dbReference>